<feature type="signal peptide" evidence="2">
    <location>
        <begin position="1"/>
        <end position="32"/>
    </location>
</feature>
<evidence type="ECO:0000259" key="3">
    <source>
        <dbReference type="Pfam" id="PF08237"/>
    </source>
</evidence>
<feature type="compositionally biased region" description="Basic and acidic residues" evidence="1">
    <location>
        <begin position="87"/>
        <end position="99"/>
    </location>
</feature>
<feature type="domain" description="PE-PPE" evidence="3">
    <location>
        <begin position="238"/>
        <end position="405"/>
    </location>
</feature>
<accession>E6TFW4</accession>
<reference evidence="4 5" key="1">
    <citation type="journal article" date="2011" name="Stand. Genomic Sci.">
        <title>Complete genome sequence of Mycobacterium sp. strain (Spyr1) and reclassification to Mycobacterium gilvum Spyr1.</title>
        <authorList>
            <person name="Kallimanis A."/>
            <person name="Karabika E."/>
            <person name="Mavromatis K."/>
            <person name="Lapidus A."/>
            <person name="Labutti K.M."/>
            <person name="Liolios K."/>
            <person name="Ivanova N."/>
            <person name="Goodwin L."/>
            <person name="Woyke T."/>
            <person name="Velentzas A.D."/>
            <person name="Perisynakis A."/>
            <person name="Ouzounis C.C."/>
            <person name="Kyrpides N.C."/>
            <person name="Koukkou A.I."/>
            <person name="Drainas C."/>
        </authorList>
    </citation>
    <scope>NUCLEOTIDE SEQUENCE [LARGE SCALE GENOMIC DNA]</scope>
    <source>
        <strain evidence="5">DSM 45189 / LMG 24558 / Spyr1</strain>
    </source>
</reference>
<feature type="region of interest" description="Disordered" evidence="1">
    <location>
        <begin position="27"/>
        <end position="144"/>
    </location>
</feature>
<evidence type="ECO:0000256" key="2">
    <source>
        <dbReference type="SAM" id="SignalP"/>
    </source>
</evidence>
<dbReference type="KEGG" id="msp:Mspyr1_45990"/>
<feature type="chain" id="PRO_5003211811" evidence="2">
    <location>
        <begin position="33"/>
        <end position="406"/>
    </location>
</feature>
<organism evidence="4 5">
    <name type="scientific">Mycolicibacterium gilvum (strain DSM 45189 / LMG 24558 / Spyr1)</name>
    <name type="common">Mycobacterium gilvum</name>
    <dbReference type="NCBI Taxonomy" id="278137"/>
    <lineage>
        <taxon>Bacteria</taxon>
        <taxon>Bacillati</taxon>
        <taxon>Actinomycetota</taxon>
        <taxon>Actinomycetes</taxon>
        <taxon>Mycobacteriales</taxon>
        <taxon>Mycobacteriaceae</taxon>
        <taxon>Mycolicibacterium</taxon>
    </lineage>
</organism>
<dbReference type="Pfam" id="PF08237">
    <property type="entry name" value="PE-PPE"/>
    <property type="match status" value="1"/>
</dbReference>
<feature type="region of interest" description="Disordered" evidence="1">
    <location>
        <begin position="156"/>
        <end position="209"/>
    </location>
</feature>
<proteinExistence type="predicted"/>
<dbReference type="SUPFAM" id="SSF53474">
    <property type="entry name" value="alpha/beta-Hydrolases"/>
    <property type="match status" value="1"/>
</dbReference>
<evidence type="ECO:0000256" key="1">
    <source>
        <dbReference type="SAM" id="MobiDB-lite"/>
    </source>
</evidence>
<dbReference type="HOGENOM" id="CLU_677610_0_0_11"/>
<gene>
    <name evidence="4" type="ordered locus">Mspyr1_45990</name>
</gene>
<dbReference type="AlphaFoldDB" id="E6TFW4"/>
<evidence type="ECO:0000313" key="4">
    <source>
        <dbReference type="EMBL" id="ADU01151.1"/>
    </source>
</evidence>
<dbReference type="Proteomes" id="UP000008916">
    <property type="component" value="Chromosome"/>
</dbReference>
<dbReference type="EMBL" id="CP002385">
    <property type="protein sequence ID" value="ADU01151.1"/>
    <property type="molecule type" value="Genomic_DNA"/>
</dbReference>
<dbReference type="RefSeq" id="WP_013472803.1">
    <property type="nucleotide sequence ID" value="NC_014814.1"/>
</dbReference>
<dbReference type="InterPro" id="IPR029058">
    <property type="entry name" value="AB_hydrolase_fold"/>
</dbReference>
<evidence type="ECO:0000313" key="5">
    <source>
        <dbReference type="Proteomes" id="UP000008916"/>
    </source>
</evidence>
<protein>
    <submittedName>
        <fullName evidence="4">PE-PPE domain-containing protein</fullName>
    </submittedName>
</protein>
<keyword evidence="2" id="KW-0732">Signal</keyword>
<sequence>MSSARHVGRIGALALALGIGIGLGSAAGTANADDSAVSNSRRAAASADAAGGPSRGPATNSPDRDEPATAPAARTRAQAKPSSSRVSEARARKSDRLDDISDGDISNGDISDDAAEDRTPDADADADVPVTSAANSPEPPARSTSLWTVLTAAWRQPGRSGTDATAGSQVTDPRKPTVDDPDIPATAPLEEPDSSPLPVHSPTAPDVPSETRTVVTIGGLGSTPEEAGDYLQGYPKSPGNTWIPLVYPAAARQSSITQGAANLDRLLRSTTGFVDVIGMSQGAQVVGEWLSSFAQDADAPEPDRMRFTLLGNPSRRLGSNPDLMGWNFRRVALTPEDTAYTVRDIAKRWDGWANWENWPNITRESGTELIRLFLGMFTDHRGYDNVDVAALMVRAVVGNTTYYVAP</sequence>
<keyword evidence="5" id="KW-1185">Reference proteome</keyword>
<feature type="compositionally biased region" description="Polar residues" evidence="1">
    <location>
        <begin position="162"/>
        <end position="171"/>
    </location>
</feature>
<name>E6TFW4_MYCSR</name>
<dbReference type="Gene3D" id="3.40.50.1820">
    <property type="entry name" value="alpha/beta hydrolase"/>
    <property type="match status" value="1"/>
</dbReference>
<feature type="compositionally biased region" description="Low complexity" evidence="1">
    <location>
        <begin position="27"/>
        <end position="58"/>
    </location>
</feature>
<dbReference type="InterPro" id="IPR013228">
    <property type="entry name" value="PE-PPE_C"/>
</dbReference>